<sequence length="318" mass="34844">MHPNFKKVWYTGTKLSSIGENRMQYKILASDYDNTLVPFGEGKPRQKVVKAVKKLQAAGGRFVLSTGRAYPCVNLKGQLGGIRFDYAITCNGACVVDREGRIMAEHPLTAEEMYALVDFCEDYNYPLQFNFRDACYAYCEYEYLHRGYQQMNSIGLDCVDGEDQDRHLIDMPHAAFAAMPPERVADFNAKYGHLGLHWMQVGAQNADGLCYYDIMRGGMDKGVGLADLCEKMGLTLADAVAAGDSANDVAMLKAAGLGCCMANGTPDAKAAADRIIGDVREDGLADLIDELWFDGPRAEPSGRDLGSPWDKIESAGGQ</sequence>
<dbReference type="InterPro" id="IPR036412">
    <property type="entry name" value="HAD-like_sf"/>
</dbReference>
<keyword evidence="3" id="KW-1185">Reference proteome</keyword>
<accession>A0A2A6ZDH2</accession>
<comment type="caution">
    <text evidence="2">The sequence shown here is derived from an EMBL/GenBank/DDBJ whole genome shotgun (WGS) entry which is preliminary data.</text>
</comment>
<dbReference type="InterPro" id="IPR023214">
    <property type="entry name" value="HAD_sf"/>
</dbReference>
<dbReference type="Gene3D" id="3.30.1240.10">
    <property type="match status" value="1"/>
</dbReference>
<dbReference type="NCBIfam" id="TIGR01484">
    <property type="entry name" value="HAD-SF-IIB"/>
    <property type="match status" value="1"/>
</dbReference>
<proteinExistence type="predicted"/>
<reference evidence="2 3" key="1">
    <citation type="journal article" date="2017" name="Front. Microbiol.">
        <title>New Insights into the Diversity of the Genus Faecalibacterium.</title>
        <authorList>
            <person name="Benevides L."/>
            <person name="Burman S."/>
            <person name="Martin R."/>
            <person name="Robert V."/>
            <person name="Thomas M."/>
            <person name="Miquel S."/>
            <person name="Chain F."/>
            <person name="Sokol H."/>
            <person name="Bermudez-Humaran L.G."/>
            <person name="Morrison M."/>
            <person name="Langella P."/>
            <person name="Azevedo V.A."/>
            <person name="Chatel J.M."/>
            <person name="Soares S."/>
        </authorList>
    </citation>
    <scope>NUCLEOTIDE SEQUENCE [LARGE SCALE GENOMIC DNA]</scope>
    <source>
        <strain evidence="3">CNCM I-4540</strain>
    </source>
</reference>
<dbReference type="Proteomes" id="UP000220752">
    <property type="component" value="Unassembled WGS sequence"/>
</dbReference>
<dbReference type="EMBL" id="NMTQ01000016">
    <property type="protein sequence ID" value="PDX59423.1"/>
    <property type="molecule type" value="Genomic_DNA"/>
</dbReference>
<name>A0A2A6ZDH2_9FIRM</name>
<dbReference type="SUPFAM" id="SSF56784">
    <property type="entry name" value="HAD-like"/>
    <property type="match status" value="1"/>
</dbReference>
<dbReference type="InterPro" id="IPR006379">
    <property type="entry name" value="HAD-SF_hydro_IIB"/>
</dbReference>
<dbReference type="PANTHER" id="PTHR10000:SF8">
    <property type="entry name" value="HAD SUPERFAMILY HYDROLASE-LIKE, TYPE 3"/>
    <property type="match status" value="1"/>
</dbReference>
<dbReference type="SFLD" id="SFLDG01140">
    <property type="entry name" value="C2.B:_Phosphomannomutase_and_P"/>
    <property type="match status" value="1"/>
</dbReference>
<evidence type="ECO:0000256" key="1">
    <source>
        <dbReference type="SAM" id="MobiDB-lite"/>
    </source>
</evidence>
<dbReference type="AlphaFoldDB" id="A0A2A6ZDH2"/>
<dbReference type="GO" id="GO:0000287">
    <property type="term" value="F:magnesium ion binding"/>
    <property type="evidence" value="ECO:0007669"/>
    <property type="project" value="TreeGrafter"/>
</dbReference>
<feature type="region of interest" description="Disordered" evidence="1">
    <location>
        <begin position="298"/>
        <end position="318"/>
    </location>
</feature>
<organism evidence="2 3">
    <name type="scientific">Faecalibacterium langellae</name>
    <dbReference type="NCBI Taxonomy" id="3435293"/>
    <lineage>
        <taxon>Bacteria</taxon>
        <taxon>Bacillati</taxon>
        <taxon>Bacillota</taxon>
        <taxon>Clostridia</taxon>
        <taxon>Eubacteriales</taxon>
        <taxon>Oscillospiraceae</taxon>
        <taxon>Faecalibacterium</taxon>
    </lineage>
</organism>
<protein>
    <submittedName>
        <fullName evidence="2">Hydrolase</fullName>
    </submittedName>
</protein>
<evidence type="ECO:0000313" key="2">
    <source>
        <dbReference type="EMBL" id="PDX59423.1"/>
    </source>
</evidence>
<dbReference type="Pfam" id="PF08282">
    <property type="entry name" value="Hydrolase_3"/>
    <property type="match status" value="1"/>
</dbReference>
<evidence type="ECO:0000313" key="3">
    <source>
        <dbReference type="Proteomes" id="UP000220752"/>
    </source>
</evidence>
<gene>
    <name evidence="2" type="ORF">CGS46_03190</name>
</gene>
<dbReference type="SFLD" id="SFLDS00003">
    <property type="entry name" value="Haloacid_Dehalogenase"/>
    <property type="match status" value="1"/>
</dbReference>
<dbReference type="GO" id="GO:0005829">
    <property type="term" value="C:cytosol"/>
    <property type="evidence" value="ECO:0007669"/>
    <property type="project" value="TreeGrafter"/>
</dbReference>
<dbReference type="Gene3D" id="3.40.50.1000">
    <property type="entry name" value="HAD superfamily/HAD-like"/>
    <property type="match status" value="1"/>
</dbReference>
<dbReference type="GO" id="GO:0016791">
    <property type="term" value="F:phosphatase activity"/>
    <property type="evidence" value="ECO:0007669"/>
    <property type="project" value="TreeGrafter"/>
</dbReference>
<keyword evidence="2" id="KW-0378">Hydrolase</keyword>
<dbReference type="PANTHER" id="PTHR10000">
    <property type="entry name" value="PHOSPHOSERINE PHOSPHATASE"/>
    <property type="match status" value="1"/>
</dbReference>